<dbReference type="EMBL" id="JWZT01003733">
    <property type="protein sequence ID" value="KII65742.1"/>
    <property type="molecule type" value="Genomic_DNA"/>
</dbReference>
<feature type="signal peptide" evidence="1">
    <location>
        <begin position="1"/>
        <end position="23"/>
    </location>
</feature>
<sequence length="206" mass="24075">MSKTNYLMTSLLLLLFYYIITEESEIDISNDTRYLKSQKVTQTYQGKNIQAYMYDLTVSERGQEFRTCQDLKKNKIYISTSKIDGNGRTYSIIYFVDLHNHSFHIIHSFINGTHTMLRNIYCSSGILIITLTDNKSVYVINHKNNDTFNVEVGKVVDVLFSENYYKDVAILAAGNRINQSTYILYVLDMSKHRWLMISEDVIMAHW</sequence>
<proteinExistence type="predicted"/>
<protein>
    <submittedName>
        <fullName evidence="2">Uncharacterized protein</fullName>
    </submittedName>
</protein>
<accession>A0A0C2MVT1</accession>
<name>A0A0C2MVT1_THEKT</name>
<reference evidence="2 3" key="1">
    <citation type="journal article" date="2014" name="Genome Biol. Evol.">
        <title>The genome of the myxosporean Thelohanellus kitauei shows adaptations to nutrient acquisition within its fish host.</title>
        <authorList>
            <person name="Yang Y."/>
            <person name="Xiong J."/>
            <person name="Zhou Z."/>
            <person name="Huo F."/>
            <person name="Miao W."/>
            <person name="Ran C."/>
            <person name="Liu Y."/>
            <person name="Zhang J."/>
            <person name="Feng J."/>
            <person name="Wang M."/>
            <person name="Wang M."/>
            <person name="Wang L."/>
            <person name="Yao B."/>
        </authorList>
    </citation>
    <scope>NUCLEOTIDE SEQUENCE [LARGE SCALE GENOMIC DNA]</scope>
    <source>
        <strain evidence="2">Wuqing</strain>
    </source>
</reference>
<comment type="caution">
    <text evidence="2">The sequence shown here is derived from an EMBL/GenBank/DDBJ whole genome shotgun (WGS) entry which is preliminary data.</text>
</comment>
<feature type="chain" id="PRO_5002152597" evidence="1">
    <location>
        <begin position="24"/>
        <end position="206"/>
    </location>
</feature>
<evidence type="ECO:0000256" key="1">
    <source>
        <dbReference type="SAM" id="SignalP"/>
    </source>
</evidence>
<evidence type="ECO:0000313" key="3">
    <source>
        <dbReference type="Proteomes" id="UP000031668"/>
    </source>
</evidence>
<keyword evidence="1" id="KW-0732">Signal</keyword>
<keyword evidence="3" id="KW-1185">Reference proteome</keyword>
<evidence type="ECO:0000313" key="2">
    <source>
        <dbReference type="EMBL" id="KII65742.1"/>
    </source>
</evidence>
<organism evidence="2 3">
    <name type="scientific">Thelohanellus kitauei</name>
    <name type="common">Myxosporean</name>
    <dbReference type="NCBI Taxonomy" id="669202"/>
    <lineage>
        <taxon>Eukaryota</taxon>
        <taxon>Metazoa</taxon>
        <taxon>Cnidaria</taxon>
        <taxon>Myxozoa</taxon>
        <taxon>Myxosporea</taxon>
        <taxon>Bivalvulida</taxon>
        <taxon>Platysporina</taxon>
        <taxon>Myxobolidae</taxon>
        <taxon>Thelohanellus</taxon>
    </lineage>
</organism>
<dbReference type="Proteomes" id="UP000031668">
    <property type="component" value="Unassembled WGS sequence"/>
</dbReference>
<dbReference type="AlphaFoldDB" id="A0A0C2MVT1"/>
<gene>
    <name evidence="2" type="ORF">RF11_04374</name>
</gene>